<organism evidence="9">
    <name type="scientific">Gracilinema caldarium</name>
    <dbReference type="NCBI Taxonomy" id="215591"/>
    <lineage>
        <taxon>Bacteria</taxon>
        <taxon>Pseudomonadati</taxon>
        <taxon>Spirochaetota</taxon>
        <taxon>Spirochaetia</taxon>
        <taxon>Spirochaetales</taxon>
        <taxon>Breznakiellaceae</taxon>
        <taxon>Gracilinema</taxon>
    </lineage>
</organism>
<feature type="transmembrane region" description="Helical" evidence="7">
    <location>
        <begin position="270"/>
        <end position="292"/>
    </location>
</feature>
<protein>
    <submittedName>
        <fullName evidence="9">Sugar ABC transporter permease</fullName>
    </submittedName>
</protein>
<sequence length="300" mass="33980">MKITTSKGEERWAYWLLVLPAVLLYFAVITFPTIFSIYLSMTNFSGGQLFGAELTFVGFRHYGEMFKDPYFWLALKNNFYIILVSVFGQIPIGFVLAYVLFRKLVGLQNFFQTMVYLPNTISTIVIGVMFQSFFSPYGAYTELLKKINPTYENTLMLDPNLAMIPVLIVILWMYTGYYMIIFLANMQKIDQSVIEACRIDGANEFQTLRFLILPALSGVIVTTAILAISGSLKSFDLIFAMTAGNPARRTSVLSLYMFDNAFRGSPDYPLANAISTFMVALSFLLIIVVRAVEKRFGGRE</sequence>
<dbReference type="PANTHER" id="PTHR43227">
    <property type="entry name" value="BLL4140 PROTEIN"/>
    <property type="match status" value="1"/>
</dbReference>
<evidence type="ECO:0000256" key="3">
    <source>
        <dbReference type="ARBA" id="ARBA00022475"/>
    </source>
</evidence>
<comment type="subcellular location">
    <subcellularLocation>
        <location evidence="1 7">Cell membrane</location>
        <topology evidence="1 7">Multi-pass membrane protein</topology>
    </subcellularLocation>
</comment>
<feature type="transmembrane region" description="Helical" evidence="7">
    <location>
        <begin position="12"/>
        <end position="39"/>
    </location>
</feature>
<evidence type="ECO:0000256" key="6">
    <source>
        <dbReference type="ARBA" id="ARBA00023136"/>
    </source>
</evidence>
<evidence type="ECO:0000313" key="9">
    <source>
        <dbReference type="EMBL" id="HFH29389.1"/>
    </source>
</evidence>
<gene>
    <name evidence="9" type="ORF">ENS59_07735</name>
</gene>
<evidence type="ECO:0000256" key="2">
    <source>
        <dbReference type="ARBA" id="ARBA00022448"/>
    </source>
</evidence>
<reference evidence="9" key="1">
    <citation type="journal article" date="2020" name="mSystems">
        <title>Genome- and Community-Level Interaction Insights into Carbon Utilization and Element Cycling Functions of Hydrothermarchaeota in Hydrothermal Sediment.</title>
        <authorList>
            <person name="Zhou Z."/>
            <person name="Liu Y."/>
            <person name="Xu W."/>
            <person name="Pan J."/>
            <person name="Luo Z.H."/>
            <person name="Li M."/>
        </authorList>
    </citation>
    <scope>NUCLEOTIDE SEQUENCE [LARGE SCALE GENOMIC DNA]</scope>
    <source>
        <strain evidence="9">SpSt-503</strain>
    </source>
</reference>
<dbReference type="SUPFAM" id="SSF160964">
    <property type="entry name" value="MalF N-terminal region-like"/>
    <property type="match status" value="1"/>
</dbReference>
<feature type="transmembrane region" description="Helical" evidence="7">
    <location>
        <begin position="113"/>
        <end position="134"/>
    </location>
</feature>
<feature type="transmembrane region" description="Helical" evidence="7">
    <location>
        <begin position="162"/>
        <end position="186"/>
    </location>
</feature>
<dbReference type="InterPro" id="IPR035906">
    <property type="entry name" value="MetI-like_sf"/>
</dbReference>
<keyword evidence="6 7" id="KW-0472">Membrane</keyword>
<name>A0A7C3EKP5_9SPIR</name>
<feature type="transmembrane region" description="Helical" evidence="7">
    <location>
        <begin position="79"/>
        <end position="101"/>
    </location>
</feature>
<dbReference type="Pfam" id="PF00528">
    <property type="entry name" value="BPD_transp_1"/>
    <property type="match status" value="1"/>
</dbReference>
<accession>A0A7C3EKP5</accession>
<dbReference type="GO" id="GO:0055085">
    <property type="term" value="P:transmembrane transport"/>
    <property type="evidence" value="ECO:0007669"/>
    <property type="project" value="InterPro"/>
</dbReference>
<feature type="domain" description="ABC transmembrane type-1" evidence="8">
    <location>
        <begin position="75"/>
        <end position="289"/>
    </location>
</feature>
<evidence type="ECO:0000256" key="5">
    <source>
        <dbReference type="ARBA" id="ARBA00022989"/>
    </source>
</evidence>
<keyword evidence="3" id="KW-1003">Cell membrane</keyword>
<keyword evidence="5 7" id="KW-1133">Transmembrane helix</keyword>
<evidence type="ECO:0000259" key="8">
    <source>
        <dbReference type="PROSITE" id="PS50928"/>
    </source>
</evidence>
<dbReference type="AlphaFoldDB" id="A0A7C3EKP5"/>
<proteinExistence type="inferred from homology"/>
<dbReference type="PROSITE" id="PS50928">
    <property type="entry name" value="ABC_TM1"/>
    <property type="match status" value="1"/>
</dbReference>
<evidence type="ECO:0000256" key="4">
    <source>
        <dbReference type="ARBA" id="ARBA00022692"/>
    </source>
</evidence>
<evidence type="ECO:0000256" key="1">
    <source>
        <dbReference type="ARBA" id="ARBA00004651"/>
    </source>
</evidence>
<evidence type="ECO:0000256" key="7">
    <source>
        <dbReference type="RuleBase" id="RU363032"/>
    </source>
</evidence>
<dbReference type="InterPro" id="IPR050809">
    <property type="entry name" value="UgpAE/MalFG_permease"/>
</dbReference>
<dbReference type="GO" id="GO:0005886">
    <property type="term" value="C:plasma membrane"/>
    <property type="evidence" value="ECO:0007669"/>
    <property type="project" value="UniProtKB-SubCell"/>
</dbReference>
<comment type="similarity">
    <text evidence="7">Belongs to the binding-protein-dependent transport system permease family.</text>
</comment>
<feature type="transmembrane region" description="Helical" evidence="7">
    <location>
        <begin position="207"/>
        <end position="228"/>
    </location>
</feature>
<dbReference type="EMBL" id="DSVL01000240">
    <property type="protein sequence ID" value="HFH29389.1"/>
    <property type="molecule type" value="Genomic_DNA"/>
</dbReference>
<dbReference type="Gene3D" id="1.10.3720.10">
    <property type="entry name" value="MetI-like"/>
    <property type="match status" value="1"/>
</dbReference>
<dbReference type="InterPro" id="IPR000515">
    <property type="entry name" value="MetI-like"/>
</dbReference>
<keyword evidence="4 7" id="KW-0812">Transmembrane</keyword>
<keyword evidence="2 7" id="KW-0813">Transport</keyword>
<comment type="caution">
    <text evidence="9">The sequence shown here is derived from an EMBL/GenBank/DDBJ whole genome shotgun (WGS) entry which is preliminary data.</text>
</comment>
<dbReference type="CDD" id="cd06261">
    <property type="entry name" value="TM_PBP2"/>
    <property type="match status" value="1"/>
</dbReference>
<dbReference type="SUPFAM" id="SSF161098">
    <property type="entry name" value="MetI-like"/>
    <property type="match status" value="1"/>
</dbReference>
<dbReference type="PANTHER" id="PTHR43227:SF11">
    <property type="entry name" value="BLL4140 PROTEIN"/>
    <property type="match status" value="1"/>
</dbReference>